<name>A0A5B2WVH2_9PSEU</name>
<dbReference type="InterPro" id="IPR003594">
    <property type="entry name" value="HATPase_dom"/>
</dbReference>
<dbReference type="SUPFAM" id="SSF55874">
    <property type="entry name" value="ATPase domain of HSP90 chaperone/DNA topoisomerase II/histidine kinase"/>
    <property type="match status" value="1"/>
</dbReference>
<dbReference type="PROSITE" id="PS50885">
    <property type="entry name" value="HAMP"/>
    <property type="match status" value="1"/>
</dbReference>
<keyword evidence="16" id="KW-1185">Reference proteome</keyword>
<evidence type="ECO:0000256" key="4">
    <source>
        <dbReference type="ARBA" id="ARBA00012438"/>
    </source>
</evidence>
<dbReference type="EMBL" id="VUOB01000059">
    <property type="protein sequence ID" value="KAA2254904.1"/>
    <property type="molecule type" value="Genomic_DNA"/>
</dbReference>
<dbReference type="GO" id="GO:0005509">
    <property type="term" value="F:calcium ion binding"/>
    <property type="evidence" value="ECO:0007669"/>
    <property type="project" value="UniProtKB-ARBA"/>
</dbReference>
<keyword evidence="9 12" id="KW-1133">Transmembrane helix</keyword>
<dbReference type="SMART" id="SM00387">
    <property type="entry name" value="HATPase_c"/>
    <property type="match status" value="1"/>
</dbReference>
<reference evidence="15 16" key="2">
    <citation type="submission" date="2019-09" db="EMBL/GenBank/DDBJ databases">
        <authorList>
            <person name="Jin C."/>
        </authorList>
    </citation>
    <scope>NUCLEOTIDE SEQUENCE [LARGE SCALE GENOMIC DNA]</scope>
    <source>
        <strain evidence="15 16">AN110305</strain>
    </source>
</reference>
<dbReference type="Gene3D" id="1.10.287.130">
    <property type="match status" value="1"/>
</dbReference>
<accession>A0A5B2WVH2</accession>
<evidence type="ECO:0000313" key="16">
    <source>
        <dbReference type="Proteomes" id="UP000323454"/>
    </source>
</evidence>
<dbReference type="GO" id="GO:0005886">
    <property type="term" value="C:plasma membrane"/>
    <property type="evidence" value="ECO:0007669"/>
    <property type="project" value="UniProtKB-SubCell"/>
</dbReference>
<keyword evidence="7 12" id="KW-0812">Transmembrane</keyword>
<feature type="transmembrane region" description="Helical" evidence="12">
    <location>
        <begin position="159"/>
        <end position="182"/>
    </location>
</feature>
<keyword evidence="5" id="KW-0597">Phosphoprotein</keyword>
<feature type="domain" description="Histidine kinase" evidence="13">
    <location>
        <begin position="251"/>
        <end position="485"/>
    </location>
</feature>
<dbReference type="OrthoDB" id="9786919at2"/>
<sequence>MTEQPVRARRTWTLRARLVAALLVLATIGLAGFAVASALLIQHSLYAKVDEQLRAPEVTRFLRQPPQTGSSGRHLPTDFRVAFFTSYGTKFDSQPAGDTGGPAWPTIDESTVAKQGAPFTVADQNGGADWRVRVTAASNGTLIATAVSLERTDDTIRQLLVIESVVGAFVLVLIGSVAYYVVRIGMRPLTRIEDTAEAIAGGELDRRVEDSDPRTETGRLGRALNTMLSRLGAALRERQRSEARLRRFVADASHELRTPLTSIRGFAELYRSGGAPERADVDRMMERIESEAKRMGLLVEDLLMLARLDQERALDLAEVDLVVLAGDAVHDATVRDPDRPISLHTPQGPVRVIGDEHRLRQVLTNLVGNALTHTPPGTPVQVTVGRQHASARNGEPIATAGVPPRQSGDLAVLEVRDSGAGIPVEEAPHVFDRFYRADPARSRKRGGAGLGLAITAAILEAHNGCVELLSDPTNGTVFRVLLPIT</sequence>
<dbReference type="SUPFAM" id="SSF47384">
    <property type="entry name" value="Homodimeric domain of signal transducing histidine kinase"/>
    <property type="match status" value="1"/>
</dbReference>
<evidence type="ECO:0000256" key="5">
    <source>
        <dbReference type="ARBA" id="ARBA00022553"/>
    </source>
</evidence>
<dbReference type="InterPro" id="IPR036890">
    <property type="entry name" value="HATPase_C_sf"/>
</dbReference>
<dbReference type="CDD" id="cd00082">
    <property type="entry name" value="HisKA"/>
    <property type="match status" value="1"/>
</dbReference>
<evidence type="ECO:0000256" key="11">
    <source>
        <dbReference type="ARBA" id="ARBA00023136"/>
    </source>
</evidence>
<feature type="domain" description="HAMP" evidence="14">
    <location>
        <begin position="183"/>
        <end position="236"/>
    </location>
</feature>
<dbReference type="CDD" id="cd06225">
    <property type="entry name" value="HAMP"/>
    <property type="match status" value="1"/>
</dbReference>
<evidence type="ECO:0000256" key="7">
    <source>
        <dbReference type="ARBA" id="ARBA00022692"/>
    </source>
</evidence>
<dbReference type="CDD" id="cd00075">
    <property type="entry name" value="HATPase"/>
    <property type="match status" value="1"/>
</dbReference>
<dbReference type="PANTHER" id="PTHR45436:SF5">
    <property type="entry name" value="SENSOR HISTIDINE KINASE TRCS"/>
    <property type="match status" value="1"/>
</dbReference>
<dbReference type="GO" id="GO:0000155">
    <property type="term" value="F:phosphorelay sensor kinase activity"/>
    <property type="evidence" value="ECO:0007669"/>
    <property type="project" value="InterPro"/>
</dbReference>
<reference evidence="15 16" key="1">
    <citation type="submission" date="2019-09" db="EMBL/GenBank/DDBJ databases">
        <title>Goodfellowia gen. nov., a new genus of the Pseudonocardineae related to Actinoalloteichus, containing Goodfellowia coeruleoviolacea gen. nov., comb. nov. gen. nov., comb. nov.</title>
        <authorList>
            <person name="Labeda D."/>
        </authorList>
    </citation>
    <scope>NUCLEOTIDE SEQUENCE [LARGE SCALE GENOMIC DNA]</scope>
    <source>
        <strain evidence="15 16">AN110305</strain>
    </source>
</reference>
<dbReference type="Proteomes" id="UP000323454">
    <property type="component" value="Unassembled WGS sequence"/>
</dbReference>
<keyword evidence="10" id="KW-0902">Two-component regulatory system</keyword>
<dbReference type="InterPro" id="IPR004358">
    <property type="entry name" value="Sig_transdc_His_kin-like_C"/>
</dbReference>
<dbReference type="EC" id="2.7.13.3" evidence="4"/>
<dbReference type="FunFam" id="3.30.565.10:FF:000006">
    <property type="entry name" value="Sensor histidine kinase WalK"/>
    <property type="match status" value="1"/>
</dbReference>
<dbReference type="InterPro" id="IPR003661">
    <property type="entry name" value="HisK_dim/P_dom"/>
</dbReference>
<evidence type="ECO:0000256" key="9">
    <source>
        <dbReference type="ARBA" id="ARBA00022989"/>
    </source>
</evidence>
<dbReference type="InterPro" id="IPR003660">
    <property type="entry name" value="HAMP_dom"/>
</dbReference>
<evidence type="ECO:0000256" key="8">
    <source>
        <dbReference type="ARBA" id="ARBA00022777"/>
    </source>
</evidence>
<dbReference type="Gene3D" id="6.10.340.10">
    <property type="match status" value="1"/>
</dbReference>
<dbReference type="InterPro" id="IPR005467">
    <property type="entry name" value="His_kinase_dom"/>
</dbReference>
<evidence type="ECO:0000256" key="3">
    <source>
        <dbReference type="ARBA" id="ARBA00004236"/>
    </source>
</evidence>
<dbReference type="Pfam" id="PF00672">
    <property type="entry name" value="HAMP"/>
    <property type="match status" value="1"/>
</dbReference>
<evidence type="ECO:0000313" key="15">
    <source>
        <dbReference type="EMBL" id="KAA2254904.1"/>
    </source>
</evidence>
<dbReference type="SMART" id="SM00388">
    <property type="entry name" value="HisKA"/>
    <property type="match status" value="1"/>
</dbReference>
<dbReference type="Pfam" id="PF02518">
    <property type="entry name" value="HATPase_c"/>
    <property type="match status" value="1"/>
</dbReference>
<dbReference type="PRINTS" id="PR00344">
    <property type="entry name" value="BCTRLSENSOR"/>
</dbReference>
<dbReference type="FunFam" id="1.10.287.130:FF:000001">
    <property type="entry name" value="Two-component sensor histidine kinase"/>
    <property type="match status" value="1"/>
</dbReference>
<dbReference type="RefSeq" id="WP_149853092.1">
    <property type="nucleotide sequence ID" value="NZ_VUOB01000059.1"/>
</dbReference>
<comment type="cofactor">
    <cofactor evidence="2">
        <name>a divalent metal cation</name>
        <dbReference type="ChEBI" id="CHEBI:60240"/>
    </cofactor>
</comment>
<keyword evidence="8 15" id="KW-0418">Kinase</keyword>
<evidence type="ECO:0000259" key="14">
    <source>
        <dbReference type="PROSITE" id="PS50885"/>
    </source>
</evidence>
<dbReference type="Pfam" id="PF00512">
    <property type="entry name" value="HisKA"/>
    <property type="match status" value="1"/>
</dbReference>
<proteinExistence type="predicted"/>
<dbReference type="PANTHER" id="PTHR45436">
    <property type="entry name" value="SENSOR HISTIDINE KINASE YKOH"/>
    <property type="match status" value="1"/>
</dbReference>
<evidence type="ECO:0000256" key="1">
    <source>
        <dbReference type="ARBA" id="ARBA00000085"/>
    </source>
</evidence>
<comment type="subcellular location">
    <subcellularLocation>
        <location evidence="3">Cell membrane</location>
    </subcellularLocation>
</comment>
<dbReference type="Gene3D" id="3.30.565.10">
    <property type="entry name" value="Histidine kinase-like ATPase, C-terminal domain"/>
    <property type="match status" value="1"/>
</dbReference>
<comment type="caution">
    <text evidence="15">The sequence shown here is derived from an EMBL/GenBank/DDBJ whole genome shotgun (WGS) entry which is preliminary data.</text>
</comment>
<evidence type="ECO:0000256" key="12">
    <source>
        <dbReference type="SAM" id="Phobius"/>
    </source>
</evidence>
<organism evidence="15 16">
    <name type="scientific">Solihabitans fulvus</name>
    <dbReference type="NCBI Taxonomy" id="1892852"/>
    <lineage>
        <taxon>Bacteria</taxon>
        <taxon>Bacillati</taxon>
        <taxon>Actinomycetota</taxon>
        <taxon>Actinomycetes</taxon>
        <taxon>Pseudonocardiales</taxon>
        <taxon>Pseudonocardiaceae</taxon>
        <taxon>Solihabitans</taxon>
    </lineage>
</organism>
<dbReference type="InterPro" id="IPR050428">
    <property type="entry name" value="TCS_sensor_his_kinase"/>
</dbReference>
<evidence type="ECO:0000259" key="13">
    <source>
        <dbReference type="PROSITE" id="PS50109"/>
    </source>
</evidence>
<keyword evidence="11 12" id="KW-0472">Membrane</keyword>
<evidence type="ECO:0000256" key="10">
    <source>
        <dbReference type="ARBA" id="ARBA00023012"/>
    </source>
</evidence>
<gene>
    <name evidence="15" type="ORF">F0L68_29430</name>
</gene>
<dbReference type="AlphaFoldDB" id="A0A5B2WVH2"/>
<comment type="catalytic activity">
    <reaction evidence="1">
        <text>ATP + protein L-histidine = ADP + protein N-phospho-L-histidine.</text>
        <dbReference type="EC" id="2.7.13.3"/>
    </reaction>
</comment>
<keyword evidence="6" id="KW-0808">Transferase</keyword>
<dbReference type="SUPFAM" id="SSF158472">
    <property type="entry name" value="HAMP domain-like"/>
    <property type="match status" value="1"/>
</dbReference>
<evidence type="ECO:0000256" key="6">
    <source>
        <dbReference type="ARBA" id="ARBA00022679"/>
    </source>
</evidence>
<evidence type="ECO:0000256" key="2">
    <source>
        <dbReference type="ARBA" id="ARBA00001968"/>
    </source>
</evidence>
<dbReference type="InterPro" id="IPR036097">
    <property type="entry name" value="HisK_dim/P_sf"/>
</dbReference>
<dbReference type="PROSITE" id="PS50109">
    <property type="entry name" value="HIS_KIN"/>
    <property type="match status" value="1"/>
</dbReference>
<protein>
    <recommendedName>
        <fullName evidence="4">histidine kinase</fullName>
        <ecNumber evidence="4">2.7.13.3</ecNumber>
    </recommendedName>
</protein>
<dbReference type="SMART" id="SM00304">
    <property type="entry name" value="HAMP"/>
    <property type="match status" value="1"/>
</dbReference>